<gene>
    <name evidence="2" type="ORF">GCM10010470_38530</name>
</gene>
<dbReference type="RefSeq" id="WP_344681628.1">
    <property type="nucleotide sequence ID" value="NZ_BAAAUX010000016.1"/>
</dbReference>
<dbReference type="PANTHER" id="PTHR11614">
    <property type="entry name" value="PHOSPHOLIPASE-RELATED"/>
    <property type="match status" value="1"/>
</dbReference>
<feature type="domain" description="Serine aminopeptidase S33" evidence="1">
    <location>
        <begin position="20"/>
        <end position="229"/>
    </location>
</feature>
<dbReference type="InterPro" id="IPR022742">
    <property type="entry name" value="Hydrolase_4"/>
</dbReference>
<dbReference type="GO" id="GO:0016787">
    <property type="term" value="F:hydrolase activity"/>
    <property type="evidence" value="ECO:0007669"/>
    <property type="project" value="UniProtKB-KW"/>
</dbReference>
<evidence type="ECO:0000313" key="3">
    <source>
        <dbReference type="Proteomes" id="UP001500979"/>
    </source>
</evidence>
<dbReference type="EMBL" id="BAAAUX010000016">
    <property type="protein sequence ID" value="GAA2799743.1"/>
    <property type="molecule type" value="Genomic_DNA"/>
</dbReference>
<accession>A0ABN3VFH2</accession>
<keyword evidence="2" id="KW-0378">Hydrolase</keyword>
<keyword evidence="3" id="KW-1185">Reference proteome</keyword>
<sequence>MPVLSGAEPFVHDGSEDIGVLLCHGFTSSPQSMRGWGEHLAAEGFTVRCPRLPGHGTRWQELNKTRWPDWYGAVERELASLRGRCRSVFVFGQSMGGTLALRLAQLHGDIAGLVLVNPSVTTVRPPAALLPLAGHLVPSVAGIPGDIAKPGVRELAYDRLPLHATASLRGLWRTVRAELGKVRQPLLLFRSAVDHIVEPVNATIVLDGVSGPDVTEVVLPDSFHVATLDNDAPTVFAGSVEFAHRIHRERAEVLA</sequence>
<dbReference type="InterPro" id="IPR029058">
    <property type="entry name" value="AB_hydrolase_fold"/>
</dbReference>
<evidence type="ECO:0000259" key="1">
    <source>
        <dbReference type="Pfam" id="PF12146"/>
    </source>
</evidence>
<dbReference type="InterPro" id="IPR012354">
    <property type="entry name" value="Esterase_lipase"/>
</dbReference>
<comment type="caution">
    <text evidence="2">The sequence shown here is derived from an EMBL/GenBank/DDBJ whole genome shotgun (WGS) entry which is preliminary data.</text>
</comment>
<name>A0ABN3VFH2_9PSEU</name>
<protein>
    <submittedName>
        <fullName evidence="2">Alpha/beta fold hydrolase</fullName>
    </submittedName>
</protein>
<dbReference type="Pfam" id="PF12146">
    <property type="entry name" value="Hydrolase_4"/>
    <property type="match status" value="1"/>
</dbReference>
<dbReference type="PIRSF" id="PIRSF017388">
    <property type="entry name" value="Esterase_lipase"/>
    <property type="match status" value="1"/>
</dbReference>
<organism evidence="2 3">
    <name type="scientific">Saccharopolyspora taberi</name>
    <dbReference type="NCBI Taxonomy" id="60895"/>
    <lineage>
        <taxon>Bacteria</taxon>
        <taxon>Bacillati</taxon>
        <taxon>Actinomycetota</taxon>
        <taxon>Actinomycetes</taxon>
        <taxon>Pseudonocardiales</taxon>
        <taxon>Pseudonocardiaceae</taxon>
        <taxon>Saccharopolyspora</taxon>
    </lineage>
</organism>
<dbReference type="InterPro" id="IPR051044">
    <property type="entry name" value="MAG_DAG_Lipase"/>
</dbReference>
<dbReference type="Proteomes" id="UP001500979">
    <property type="component" value="Unassembled WGS sequence"/>
</dbReference>
<dbReference type="Gene3D" id="3.40.50.1820">
    <property type="entry name" value="alpha/beta hydrolase"/>
    <property type="match status" value="1"/>
</dbReference>
<proteinExistence type="predicted"/>
<evidence type="ECO:0000313" key="2">
    <source>
        <dbReference type="EMBL" id="GAA2799743.1"/>
    </source>
</evidence>
<dbReference type="SUPFAM" id="SSF53474">
    <property type="entry name" value="alpha/beta-Hydrolases"/>
    <property type="match status" value="1"/>
</dbReference>
<reference evidence="2 3" key="1">
    <citation type="journal article" date="2019" name="Int. J. Syst. Evol. Microbiol.">
        <title>The Global Catalogue of Microorganisms (GCM) 10K type strain sequencing project: providing services to taxonomists for standard genome sequencing and annotation.</title>
        <authorList>
            <consortium name="The Broad Institute Genomics Platform"/>
            <consortium name="The Broad Institute Genome Sequencing Center for Infectious Disease"/>
            <person name="Wu L."/>
            <person name="Ma J."/>
        </authorList>
    </citation>
    <scope>NUCLEOTIDE SEQUENCE [LARGE SCALE GENOMIC DNA]</scope>
    <source>
        <strain evidence="2 3">JCM 9383</strain>
    </source>
</reference>